<dbReference type="InterPro" id="IPR000917">
    <property type="entry name" value="Sulfatase_N"/>
</dbReference>
<comment type="cofactor">
    <cofactor evidence="1">
        <name>Ca(2+)</name>
        <dbReference type="ChEBI" id="CHEBI:29108"/>
    </cofactor>
</comment>
<keyword evidence="4" id="KW-0732">Signal</keyword>
<comment type="caution">
    <text evidence="8">The sequence shown here is derived from an EMBL/GenBank/DDBJ whole genome shotgun (WGS) entry which is preliminary data.</text>
</comment>
<dbReference type="InterPro" id="IPR017850">
    <property type="entry name" value="Alkaline_phosphatase_core_sf"/>
</dbReference>
<sequence>MRKNVCMPIYLLTIPIYSIAQQSMNKRDKPNVLFICIDDLRQELGCYGSMVKTPNLDKLADEGSLFFHHYVQVPTSGASRASMLTGRLPRKERDLSNEACKINISGKEESEQPETMFHHLRRNGYYTVGIGKISHYADGFLYGYTQLKSECLELPHSWNEMLFDAGKWETGWNAFFGYADGSNRQSRNLQVFPYECAEVPDEGYPDGLTANLAQKKLRELSDRQGPFCLAVGFFKPHLPFTAPQKYWNLYKESEIPLSPVPQIPEGTHKFALHNSNEFNGYLLGDEKASLNKSISESYARRLRHAYFACISYVDAQVGKILDELERLGEKDNTIVIVWGDHGWHLGDQRVWGKHTLMDVSLRSTLIVRAPSACKAVKNYRIVSAVDIYPTLMELCNLSIPEGMDGHSFVELLENPNQSLWSDAAYSYFNNGISVRVPNYRLTRYWHKGECVTELYNYRLKGMEKKNIFSTEKKAIVDELIDVLERKYNFFHKAKP</sequence>
<dbReference type="SUPFAM" id="SSF53649">
    <property type="entry name" value="Alkaline phosphatase-like"/>
    <property type="match status" value="1"/>
</dbReference>
<feature type="domain" description="Sulfatase N-terminal" evidence="7">
    <location>
        <begin position="30"/>
        <end position="395"/>
    </location>
</feature>
<evidence type="ECO:0000313" key="8">
    <source>
        <dbReference type="EMBL" id="MBC5603145.1"/>
    </source>
</evidence>
<dbReference type="CDD" id="cd16030">
    <property type="entry name" value="iduronate-2-sulfatase"/>
    <property type="match status" value="1"/>
</dbReference>
<evidence type="ECO:0000256" key="3">
    <source>
        <dbReference type="ARBA" id="ARBA00022723"/>
    </source>
</evidence>
<proteinExistence type="inferred from homology"/>
<name>A0ABR7C5R2_9BACE</name>
<dbReference type="Pfam" id="PF00884">
    <property type="entry name" value="Sulfatase"/>
    <property type="match status" value="1"/>
</dbReference>
<protein>
    <submittedName>
        <fullName evidence="8">Sulfatase</fullName>
    </submittedName>
</protein>
<dbReference type="PANTHER" id="PTHR45953:SF1">
    <property type="entry name" value="IDURONATE 2-SULFATASE"/>
    <property type="match status" value="1"/>
</dbReference>
<reference evidence="8 9" key="1">
    <citation type="submission" date="2020-08" db="EMBL/GenBank/DDBJ databases">
        <title>Genome public.</title>
        <authorList>
            <person name="Liu C."/>
            <person name="Sun Q."/>
        </authorList>
    </citation>
    <scope>NUCLEOTIDE SEQUENCE [LARGE SCALE GENOMIC DNA]</scope>
    <source>
        <strain evidence="8 9">M27</strain>
    </source>
</reference>
<evidence type="ECO:0000256" key="5">
    <source>
        <dbReference type="ARBA" id="ARBA00022801"/>
    </source>
</evidence>
<dbReference type="InterPro" id="IPR035874">
    <property type="entry name" value="IDS"/>
</dbReference>
<evidence type="ECO:0000256" key="2">
    <source>
        <dbReference type="ARBA" id="ARBA00008779"/>
    </source>
</evidence>
<keyword evidence="9" id="KW-1185">Reference proteome</keyword>
<keyword evidence="6" id="KW-0106">Calcium</keyword>
<keyword evidence="5" id="KW-0378">Hydrolase</keyword>
<dbReference type="PANTHER" id="PTHR45953">
    <property type="entry name" value="IDURONATE 2-SULFATASE"/>
    <property type="match status" value="1"/>
</dbReference>
<accession>A0ABR7C5R2</accession>
<evidence type="ECO:0000259" key="7">
    <source>
        <dbReference type="Pfam" id="PF00884"/>
    </source>
</evidence>
<evidence type="ECO:0000256" key="6">
    <source>
        <dbReference type="ARBA" id="ARBA00022837"/>
    </source>
</evidence>
<evidence type="ECO:0000256" key="4">
    <source>
        <dbReference type="ARBA" id="ARBA00022729"/>
    </source>
</evidence>
<dbReference type="Proteomes" id="UP000600600">
    <property type="component" value="Unassembled WGS sequence"/>
</dbReference>
<evidence type="ECO:0000313" key="9">
    <source>
        <dbReference type="Proteomes" id="UP000600600"/>
    </source>
</evidence>
<organism evidence="8 9">
    <name type="scientific">Bacteroides difficilis</name>
    <dbReference type="NCBI Taxonomy" id="2763021"/>
    <lineage>
        <taxon>Bacteria</taxon>
        <taxon>Pseudomonadati</taxon>
        <taxon>Bacteroidota</taxon>
        <taxon>Bacteroidia</taxon>
        <taxon>Bacteroidales</taxon>
        <taxon>Bacteroidaceae</taxon>
        <taxon>Bacteroides</taxon>
    </lineage>
</organism>
<keyword evidence="3" id="KW-0479">Metal-binding</keyword>
<comment type="similarity">
    <text evidence="2">Belongs to the sulfatase family.</text>
</comment>
<gene>
    <name evidence="8" type="ORF">H8S67_00425</name>
</gene>
<dbReference type="EMBL" id="JACOOE010000001">
    <property type="protein sequence ID" value="MBC5603145.1"/>
    <property type="molecule type" value="Genomic_DNA"/>
</dbReference>
<dbReference type="Gene3D" id="3.40.720.10">
    <property type="entry name" value="Alkaline Phosphatase, subunit A"/>
    <property type="match status" value="1"/>
</dbReference>
<evidence type="ECO:0000256" key="1">
    <source>
        <dbReference type="ARBA" id="ARBA00001913"/>
    </source>
</evidence>